<organism evidence="2 3">
    <name type="scientific">Thalassomonas haliotis</name>
    <dbReference type="NCBI Taxonomy" id="485448"/>
    <lineage>
        <taxon>Bacteria</taxon>
        <taxon>Pseudomonadati</taxon>
        <taxon>Pseudomonadota</taxon>
        <taxon>Gammaproteobacteria</taxon>
        <taxon>Alteromonadales</taxon>
        <taxon>Colwelliaceae</taxon>
        <taxon>Thalassomonas</taxon>
    </lineage>
</organism>
<sequence length="250" mass="27644">MSSKNESLWLVSGMAGENQARALNLSLEFTRVVVGDANGSYPPMDNTITSLVNERITGEVLDHRLDPNDANQRIVDMAIPPSLDFDAVELLLYAKYGEVEFPHTYFRLAAPYPIRTLEKGGSQATLKFTIRVSEHSDFSVFLVPSLSHVDQQQLDESYNSVFIAKDTVANTNRNKLHIFLNHADLQIPDSSGDKFQFMVDDSIDLNTGTCRVLAPSGQQMMVSGITSDIADIQDVGVIHTALKINGVWKV</sequence>
<evidence type="ECO:0000313" key="3">
    <source>
        <dbReference type="Proteomes" id="UP001215231"/>
    </source>
</evidence>
<dbReference type="EMBL" id="CP059693">
    <property type="protein sequence ID" value="WDE11163.1"/>
    <property type="molecule type" value="Genomic_DNA"/>
</dbReference>
<dbReference type="Pfam" id="PF12571">
    <property type="entry name" value="Phage_tail_fib"/>
    <property type="match status" value="1"/>
</dbReference>
<keyword evidence="3" id="KW-1185">Reference proteome</keyword>
<proteinExistence type="predicted"/>
<dbReference type="Proteomes" id="UP001215231">
    <property type="component" value="Chromosome"/>
</dbReference>
<accession>A0ABY7VBY6</accession>
<gene>
    <name evidence="2" type="ORF">H3N35_23475</name>
</gene>
<evidence type="ECO:0000259" key="1">
    <source>
        <dbReference type="Pfam" id="PF12571"/>
    </source>
</evidence>
<name>A0ABY7VBY6_9GAMM</name>
<dbReference type="InterPro" id="IPR022225">
    <property type="entry name" value="Phage_tail_fibre_N"/>
</dbReference>
<protein>
    <submittedName>
        <fullName evidence="2">Phage tail protein</fullName>
    </submittedName>
</protein>
<dbReference type="RefSeq" id="WP_274051298.1">
    <property type="nucleotide sequence ID" value="NZ_CP059693.1"/>
</dbReference>
<feature type="domain" description="Phage tail fibre protein N-terminal" evidence="1">
    <location>
        <begin position="1"/>
        <end position="85"/>
    </location>
</feature>
<reference evidence="2 3" key="1">
    <citation type="journal article" date="2022" name="Mar. Drugs">
        <title>Bioassay-Guided Fractionation Leads to the Detection of Cholic Acid Generated by the Rare Thalassomonas sp.</title>
        <authorList>
            <person name="Pheiffer F."/>
            <person name="Schneider Y.K."/>
            <person name="Hansen E.H."/>
            <person name="Andersen J.H."/>
            <person name="Isaksson J."/>
            <person name="Busche T."/>
            <person name="R C."/>
            <person name="Kalinowski J."/>
            <person name="Zyl L.V."/>
            <person name="Trindade M."/>
        </authorList>
    </citation>
    <scope>NUCLEOTIDE SEQUENCE [LARGE SCALE GENOMIC DNA]</scope>
    <source>
        <strain evidence="2 3">A5K-61T</strain>
    </source>
</reference>
<evidence type="ECO:0000313" key="2">
    <source>
        <dbReference type="EMBL" id="WDE11163.1"/>
    </source>
</evidence>